<dbReference type="SUPFAM" id="SSF46689">
    <property type="entry name" value="Homeodomain-like"/>
    <property type="match status" value="1"/>
</dbReference>
<dbReference type="GO" id="GO:0003677">
    <property type="term" value="F:DNA binding"/>
    <property type="evidence" value="ECO:0007669"/>
    <property type="project" value="InterPro"/>
</dbReference>
<dbReference type="InterPro" id="IPR009057">
    <property type="entry name" value="Homeodomain-like_sf"/>
</dbReference>
<dbReference type="InterPro" id="IPR052057">
    <property type="entry name" value="IS150/IS1296_orfA-like"/>
</dbReference>
<dbReference type="PANTHER" id="PTHR33795:SF1">
    <property type="entry name" value="INSERTION ELEMENT IS150 PROTEIN INSJ"/>
    <property type="match status" value="1"/>
</dbReference>
<protein>
    <submittedName>
        <fullName evidence="1">Transposase</fullName>
    </submittedName>
</protein>
<dbReference type="Pfam" id="PF01527">
    <property type="entry name" value="HTH_Tnp_1"/>
    <property type="match status" value="1"/>
</dbReference>
<dbReference type="GO" id="GO:0006313">
    <property type="term" value="P:DNA transposition"/>
    <property type="evidence" value="ECO:0007669"/>
    <property type="project" value="InterPro"/>
</dbReference>
<dbReference type="InterPro" id="IPR002514">
    <property type="entry name" value="Transposase_8"/>
</dbReference>
<reference evidence="1" key="1">
    <citation type="submission" date="2020-02" db="EMBL/GenBank/DDBJ databases">
        <title>Development of a multiplex PCR-based assay for rapid serotyping of Erysipelothrix species.</title>
        <authorList>
            <person name="Shimoji Y."/>
            <person name="Shiraiwa K."/>
            <person name="Tominaga H."/>
            <person name="Nishikawa S."/>
            <person name="Eguchi M."/>
            <person name="Hikono H."/>
            <person name="Ogawa Y."/>
        </authorList>
    </citation>
    <scope>NUCLEOTIDE SEQUENCE</scope>
    <source>
        <strain evidence="1">KS20A</strain>
    </source>
</reference>
<dbReference type="EMBL" id="LC528617">
    <property type="protein sequence ID" value="BCB22837.1"/>
    <property type="molecule type" value="Genomic_DNA"/>
</dbReference>
<dbReference type="GO" id="GO:0004803">
    <property type="term" value="F:transposase activity"/>
    <property type="evidence" value="ECO:0007669"/>
    <property type="project" value="InterPro"/>
</dbReference>
<proteinExistence type="predicted"/>
<accession>A0A6S6I2R6</accession>
<dbReference type="PANTHER" id="PTHR33795">
    <property type="entry name" value="INSERTION ELEMENT IS150 PROTEIN INSJ"/>
    <property type="match status" value="1"/>
</dbReference>
<organism evidence="1">
    <name type="scientific">Erysipelothrix tonsillarum</name>
    <dbReference type="NCBI Taxonomy" id="38402"/>
    <lineage>
        <taxon>Bacteria</taxon>
        <taxon>Bacillati</taxon>
        <taxon>Bacillota</taxon>
        <taxon>Erysipelotrichia</taxon>
        <taxon>Erysipelotrichales</taxon>
        <taxon>Erysipelotrichaceae</taxon>
        <taxon>Erysipelothrix</taxon>
    </lineage>
</organism>
<dbReference type="Gene3D" id="1.10.10.60">
    <property type="entry name" value="Homeodomain-like"/>
    <property type="match status" value="1"/>
</dbReference>
<evidence type="ECO:0000313" key="1">
    <source>
        <dbReference type="EMBL" id="BCB22837.1"/>
    </source>
</evidence>
<sequence length="129" mass="15249">MVRLIDQHELNVLRRNKSRVYSHEFKLEVINRILMDTESTIAVAIELGLSSDGMIYNWIKKYKKNGYNFIERKRGKPSMTKPNKPLTVDDELKALKKKNKYLEAENEYLKKLNAVVKQRVERGKKKKPE</sequence>
<dbReference type="AlphaFoldDB" id="A0A6S6I2R6"/>
<name>A0A6S6I2R6_9FIRM</name>